<dbReference type="Proteomes" id="UP000191008">
    <property type="component" value="Unassembled WGS sequence"/>
</dbReference>
<proteinExistence type="predicted"/>
<dbReference type="EMBL" id="MVIT01000077">
    <property type="protein sequence ID" value="OOV40164.1"/>
    <property type="molecule type" value="Genomic_DNA"/>
</dbReference>
<reference evidence="1 2" key="1">
    <citation type="submission" date="2017-02" db="EMBL/GenBank/DDBJ databases">
        <title>Comparative genomic analysis of Brazilian Leptospira kirschneri strains of different serogroups.</title>
        <authorList>
            <person name="Moreno L.Z."/>
            <person name="Miraglia F."/>
            <person name="Kremer F.S."/>
            <person name="Eslabao M.R."/>
            <person name="Lilenbaum W."/>
            <person name="Dellagostin O.A."/>
            <person name="Moreno A.M."/>
        </authorList>
    </citation>
    <scope>NUCLEOTIDE SEQUENCE [LARGE SCALE GENOMIC DNA]</scope>
    <source>
        <strain evidence="1 2">M110/06</strain>
    </source>
</reference>
<evidence type="ECO:0000313" key="1">
    <source>
        <dbReference type="EMBL" id="OOV40164.1"/>
    </source>
</evidence>
<evidence type="ECO:0000313" key="2">
    <source>
        <dbReference type="Proteomes" id="UP000191008"/>
    </source>
</evidence>
<accession>A0A1T1DH31</accession>
<organism evidence="1 2">
    <name type="scientific">Leptospira kirschneri serovar Pomona</name>
    <dbReference type="NCBI Taxonomy" id="561005"/>
    <lineage>
        <taxon>Bacteria</taxon>
        <taxon>Pseudomonadati</taxon>
        <taxon>Spirochaetota</taxon>
        <taxon>Spirochaetia</taxon>
        <taxon>Leptospirales</taxon>
        <taxon>Leptospiraceae</taxon>
        <taxon>Leptospira</taxon>
    </lineage>
</organism>
<sequence length="83" mass="9676">MEPSVGPRFKIFSAIKSERLFLVMSPKIFWTRNMYQTNVKQKMGHNYIIVAFGRRLPLGSLTSPQALILNREEEFFLDRIGTL</sequence>
<name>A0A1T1DH31_9LEPT</name>
<comment type="caution">
    <text evidence="1">The sequence shown here is derived from an EMBL/GenBank/DDBJ whole genome shotgun (WGS) entry which is preliminary data.</text>
</comment>
<dbReference type="AlphaFoldDB" id="A0A1T1DH31"/>
<gene>
    <name evidence="1" type="ORF">B1J93_17580</name>
</gene>
<protein>
    <submittedName>
        <fullName evidence="1">Uncharacterized protein</fullName>
    </submittedName>
</protein>